<keyword evidence="2" id="KW-0812">Transmembrane</keyword>
<dbReference type="Proteomes" id="UP000222531">
    <property type="component" value="Unassembled WGS sequence"/>
</dbReference>
<comment type="caution">
    <text evidence="4">The sequence shown here is derived from an EMBL/GenBank/DDBJ whole genome shotgun (WGS) entry which is preliminary data.</text>
</comment>
<sequence length="324" mass="34599">MYPCGHCRAAAVGPDGRCAACGTYQQSLQAPMGAMPAAPPAYPYPGVPGGMPVGGVDLRRGVRVALIVMLSLMLPVTLLVMAARFAQADALETILDHGPLFLDRGKVEDADDFYAVAILLYFLTLAATATLWAVWFRRTRVNAEVFAPGTHRFGTGWAAGAWFTPVVNFWFPKQIANDIYRASSPTGPQNVRKGLLNAWWVLWIAATACNVVSSALYSVATNRNTYDGSDWHDNVSALKSSVNLSGLAFLLYFVAALLAILVVRQLTKMQEQRAAMGPQPMAPMGGMPYGAPAAPGFPPAPPYGAPYPPHGQPQNPFGSGPAAY</sequence>
<dbReference type="AlphaFoldDB" id="A0A2G1XEK7"/>
<keyword evidence="2" id="KW-0472">Membrane</keyword>
<evidence type="ECO:0000313" key="4">
    <source>
        <dbReference type="EMBL" id="PHQ49652.1"/>
    </source>
</evidence>
<name>A0A2G1XEK7_STRCJ</name>
<dbReference type="EMBL" id="NHZO01000154">
    <property type="protein sequence ID" value="PHQ49652.1"/>
    <property type="molecule type" value="Genomic_DNA"/>
</dbReference>
<evidence type="ECO:0000259" key="3">
    <source>
        <dbReference type="Pfam" id="PF14219"/>
    </source>
</evidence>
<proteinExistence type="predicted"/>
<dbReference type="InterPro" id="IPR025565">
    <property type="entry name" value="DUF4328"/>
</dbReference>
<organism evidence="4 5">
    <name type="scientific">Streptomyces cinnamoneus</name>
    <name type="common">Streptoverticillium cinnamoneum</name>
    <dbReference type="NCBI Taxonomy" id="53446"/>
    <lineage>
        <taxon>Bacteria</taxon>
        <taxon>Bacillati</taxon>
        <taxon>Actinomycetota</taxon>
        <taxon>Actinomycetes</taxon>
        <taxon>Kitasatosporales</taxon>
        <taxon>Streptomycetaceae</taxon>
        <taxon>Streptomyces</taxon>
        <taxon>Streptomyces cinnamoneus group</taxon>
    </lineage>
</organism>
<feature type="transmembrane region" description="Helical" evidence="2">
    <location>
        <begin position="198"/>
        <end position="220"/>
    </location>
</feature>
<feature type="domain" description="DUF4328" evidence="3">
    <location>
        <begin position="102"/>
        <end position="267"/>
    </location>
</feature>
<evidence type="ECO:0000256" key="2">
    <source>
        <dbReference type="SAM" id="Phobius"/>
    </source>
</evidence>
<evidence type="ECO:0000313" key="5">
    <source>
        <dbReference type="Proteomes" id="UP000222531"/>
    </source>
</evidence>
<feature type="transmembrane region" description="Helical" evidence="2">
    <location>
        <begin position="64"/>
        <end position="86"/>
    </location>
</feature>
<keyword evidence="5" id="KW-1185">Reference proteome</keyword>
<evidence type="ECO:0000256" key="1">
    <source>
        <dbReference type="SAM" id="MobiDB-lite"/>
    </source>
</evidence>
<feature type="region of interest" description="Disordered" evidence="1">
    <location>
        <begin position="300"/>
        <end position="324"/>
    </location>
</feature>
<keyword evidence="2" id="KW-1133">Transmembrane helix</keyword>
<gene>
    <name evidence="4" type="ORF">BLA24_26930</name>
</gene>
<dbReference type="Pfam" id="PF14219">
    <property type="entry name" value="DUF4328"/>
    <property type="match status" value="1"/>
</dbReference>
<accession>A0A2G1XEK7</accession>
<reference evidence="4 5" key="1">
    <citation type="journal article" date="2017" name="Biochemistry">
        <title>Identification of the Biosynthetic Pathway for the Antibiotic Bicyclomycin.</title>
        <authorList>
            <person name="Patteson J."/>
            <person name="Cai W."/>
            <person name="Johnson R.A."/>
            <person name="Santa Maria K."/>
            <person name="Li B."/>
        </authorList>
    </citation>
    <scope>NUCLEOTIDE SEQUENCE [LARGE SCALE GENOMIC DNA]</scope>
    <source>
        <strain evidence="4 5">ATCC 21532</strain>
    </source>
</reference>
<feature type="transmembrane region" description="Helical" evidence="2">
    <location>
        <begin position="113"/>
        <end position="136"/>
    </location>
</feature>
<protein>
    <recommendedName>
        <fullName evidence="3">DUF4328 domain-containing protein</fullName>
    </recommendedName>
</protein>
<feature type="transmembrane region" description="Helical" evidence="2">
    <location>
        <begin position="240"/>
        <end position="263"/>
    </location>
</feature>
<feature type="compositionally biased region" description="Pro residues" evidence="1">
    <location>
        <begin position="300"/>
        <end position="311"/>
    </location>
</feature>